<evidence type="ECO:0000256" key="2">
    <source>
        <dbReference type="ARBA" id="ARBA00022741"/>
    </source>
</evidence>
<dbReference type="PROSITE" id="PS50893">
    <property type="entry name" value="ABC_TRANSPORTER_2"/>
    <property type="match status" value="1"/>
</dbReference>
<gene>
    <name evidence="5" type="ORF">POG00_09700</name>
</gene>
<evidence type="ECO:0000313" key="6">
    <source>
        <dbReference type="Proteomes" id="UP001220658"/>
    </source>
</evidence>
<dbReference type="SMART" id="SM00382">
    <property type="entry name" value="AAA"/>
    <property type="match status" value="1"/>
</dbReference>
<accession>A0AAW6FUH9</accession>
<reference evidence="5" key="1">
    <citation type="submission" date="2023-01" db="EMBL/GenBank/DDBJ databases">
        <title>Human gut microbiome strain richness.</title>
        <authorList>
            <person name="Chen-Liaw A."/>
        </authorList>
    </citation>
    <scope>NUCLEOTIDE SEQUENCE</scope>
    <source>
        <strain evidence="5">D55st1_G4_D55t1_190419</strain>
    </source>
</reference>
<dbReference type="Pfam" id="PF00005">
    <property type="entry name" value="ABC_tran"/>
    <property type="match status" value="1"/>
</dbReference>
<comment type="caution">
    <text evidence="5">The sequence shown here is derived from an EMBL/GenBank/DDBJ whole genome shotgun (WGS) entry which is preliminary data.</text>
</comment>
<sequence length="235" mass="26680">MNNALVLENISFSYEQNEIFSDLNYTFNTGNIYSIMGSNGEGKTTLLNLIYGNLPLKTGSICLSQGNQTKELDDKDVFLIPTVPLLPKFLTGRQFLSLYVTENGCDLKDIDIVLDKLNFHEYDLDKLILNYSTGTIHKLLLACALLSKNKIILLDEPLVSLDFIVAAEVKRILQELKKDHIILLSTHILEIANEISDEIAIIKDKKIHKIEMSDMSTEQLSELMRMKLLEENKDE</sequence>
<organism evidence="5 6">
    <name type="scientific">Faecalitalea cylindroides</name>
    <dbReference type="NCBI Taxonomy" id="39483"/>
    <lineage>
        <taxon>Bacteria</taxon>
        <taxon>Bacillati</taxon>
        <taxon>Bacillota</taxon>
        <taxon>Erysipelotrichia</taxon>
        <taxon>Erysipelotrichales</taxon>
        <taxon>Erysipelotrichaceae</taxon>
        <taxon>Faecalitalea</taxon>
    </lineage>
</organism>
<feature type="domain" description="ABC transporter" evidence="4">
    <location>
        <begin position="5"/>
        <end position="229"/>
    </location>
</feature>
<dbReference type="GO" id="GO:0016887">
    <property type="term" value="F:ATP hydrolysis activity"/>
    <property type="evidence" value="ECO:0007669"/>
    <property type="project" value="InterPro"/>
</dbReference>
<keyword evidence="3 5" id="KW-0067">ATP-binding</keyword>
<evidence type="ECO:0000313" key="5">
    <source>
        <dbReference type="EMBL" id="MDC0828974.1"/>
    </source>
</evidence>
<dbReference type="Gene3D" id="3.40.50.300">
    <property type="entry name" value="P-loop containing nucleotide triphosphate hydrolases"/>
    <property type="match status" value="1"/>
</dbReference>
<dbReference type="InterPro" id="IPR003439">
    <property type="entry name" value="ABC_transporter-like_ATP-bd"/>
</dbReference>
<dbReference type="InterPro" id="IPR003593">
    <property type="entry name" value="AAA+_ATPase"/>
</dbReference>
<dbReference type="RefSeq" id="WP_195191704.1">
    <property type="nucleotide sequence ID" value="NZ_JADMUL010000037.1"/>
</dbReference>
<evidence type="ECO:0000259" key="4">
    <source>
        <dbReference type="PROSITE" id="PS50893"/>
    </source>
</evidence>
<dbReference type="PANTHER" id="PTHR42939">
    <property type="entry name" value="ABC TRANSPORTER ATP-BINDING PROTEIN ALBC-RELATED"/>
    <property type="match status" value="1"/>
</dbReference>
<evidence type="ECO:0000256" key="1">
    <source>
        <dbReference type="ARBA" id="ARBA00022448"/>
    </source>
</evidence>
<dbReference type="SUPFAM" id="SSF52540">
    <property type="entry name" value="P-loop containing nucleoside triphosphate hydrolases"/>
    <property type="match status" value="1"/>
</dbReference>
<dbReference type="PANTHER" id="PTHR42939:SF1">
    <property type="entry name" value="ABC TRANSPORTER ATP-BINDING PROTEIN ALBC-RELATED"/>
    <property type="match status" value="1"/>
</dbReference>
<dbReference type="InterPro" id="IPR051782">
    <property type="entry name" value="ABC_Transporter_VariousFunc"/>
</dbReference>
<keyword evidence="1" id="KW-0813">Transport</keyword>
<protein>
    <submittedName>
        <fullName evidence="5">ATP-binding cassette domain-containing protein</fullName>
    </submittedName>
</protein>
<dbReference type="Proteomes" id="UP001220658">
    <property type="component" value="Unassembled WGS sequence"/>
</dbReference>
<dbReference type="EMBL" id="JAQNCK010000031">
    <property type="protein sequence ID" value="MDC0828974.1"/>
    <property type="molecule type" value="Genomic_DNA"/>
</dbReference>
<proteinExistence type="predicted"/>
<dbReference type="InterPro" id="IPR027417">
    <property type="entry name" value="P-loop_NTPase"/>
</dbReference>
<keyword evidence="2" id="KW-0547">Nucleotide-binding</keyword>
<dbReference type="GO" id="GO:0005524">
    <property type="term" value="F:ATP binding"/>
    <property type="evidence" value="ECO:0007669"/>
    <property type="project" value="UniProtKB-KW"/>
</dbReference>
<dbReference type="AlphaFoldDB" id="A0AAW6FUH9"/>
<name>A0AAW6FUH9_9FIRM</name>
<evidence type="ECO:0000256" key="3">
    <source>
        <dbReference type="ARBA" id="ARBA00022840"/>
    </source>
</evidence>